<accession>A0ABP9R1H6</accession>
<evidence type="ECO:0000259" key="1">
    <source>
        <dbReference type="Pfam" id="PF13712"/>
    </source>
</evidence>
<protein>
    <recommendedName>
        <fullName evidence="1">Streptomycin biosynthesis protein StrF domain-containing protein</fullName>
    </recommendedName>
</protein>
<dbReference type="Gene3D" id="3.90.550.10">
    <property type="entry name" value="Spore Coat Polysaccharide Biosynthesis Protein SpsA, Chain A"/>
    <property type="match status" value="1"/>
</dbReference>
<dbReference type="InterPro" id="IPR029044">
    <property type="entry name" value="Nucleotide-diphossugar_trans"/>
</dbReference>
<evidence type="ECO:0000313" key="3">
    <source>
        <dbReference type="Proteomes" id="UP001500547"/>
    </source>
</evidence>
<organism evidence="2 3">
    <name type="scientific">Viridibacterium curvum</name>
    <dbReference type="NCBI Taxonomy" id="1101404"/>
    <lineage>
        <taxon>Bacteria</taxon>
        <taxon>Pseudomonadati</taxon>
        <taxon>Pseudomonadota</taxon>
        <taxon>Betaproteobacteria</taxon>
        <taxon>Rhodocyclales</taxon>
        <taxon>Rhodocyclaceae</taxon>
        <taxon>Viridibacterium</taxon>
    </lineage>
</organism>
<reference evidence="3" key="1">
    <citation type="journal article" date="2019" name="Int. J. Syst. Evol. Microbiol.">
        <title>The Global Catalogue of Microorganisms (GCM) 10K type strain sequencing project: providing services to taxonomists for standard genome sequencing and annotation.</title>
        <authorList>
            <consortium name="The Broad Institute Genomics Platform"/>
            <consortium name="The Broad Institute Genome Sequencing Center for Infectious Disease"/>
            <person name="Wu L."/>
            <person name="Ma J."/>
        </authorList>
    </citation>
    <scope>NUCLEOTIDE SEQUENCE [LARGE SCALE GENOMIC DNA]</scope>
    <source>
        <strain evidence="3">JCM 18715</strain>
    </source>
</reference>
<evidence type="ECO:0000313" key="2">
    <source>
        <dbReference type="EMBL" id="GAA5170317.1"/>
    </source>
</evidence>
<gene>
    <name evidence="2" type="ORF">GCM10025770_33060</name>
</gene>
<dbReference type="Proteomes" id="UP001500547">
    <property type="component" value="Unassembled WGS sequence"/>
</dbReference>
<dbReference type="EMBL" id="BAABLD010000017">
    <property type="protein sequence ID" value="GAA5170317.1"/>
    <property type="molecule type" value="Genomic_DNA"/>
</dbReference>
<dbReference type="Pfam" id="PF13712">
    <property type="entry name" value="Glyco_tranf_2_5"/>
    <property type="match status" value="1"/>
</dbReference>
<sequence>MKPYKTWSVIVCSIDAGKYAHIVQSYERLLATRSFEIIGIHDAASLAEAYNRGIARARGEIIVFSHDDILILDDAFADKVESRLGQDFDLLGFAGATAIRDGYWWSAGPAHMRGAVSHAPPGKPQLSLHIYGVTRAEAEPVQVLDGLCLIASREATERQQFDAATFDGFHLYDLDFSLSAQRQGLRVGVLTDVPIIHMSAGSFGNEWRRYRNLFARKHAEYLGLQTDVALPEPDRLRARVALFDDATSLRAFWTCENLLRATLAEQRQGI</sequence>
<dbReference type="CDD" id="cd00761">
    <property type="entry name" value="Glyco_tranf_GTA_type"/>
    <property type="match status" value="1"/>
</dbReference>
<feature type="domain" description="Streptomycin biosynthesis protein StrF" evidence="1">
    <location>
        <begin position="8"/>
        <end position="217"/>
    </location>
</feature>
<dbReference type="InterPro" id="IPR059123">
    <property type="entry name" value="StrF_dom"/>
</dbReference>
<dbReference type="RefSeq" id="WP_345534218.1">
    <property type="nucleotide sequence ID" value="NZ_BAABLD010000017.1"/>
</dbReference>
<keyword evidence="3" id="KW-1185">Reference proteome</keyword>
<name>A0ABP9R1H6_9RHOO</name>
<comment type="caution">
    <text evidence="2">The sequence shown here is derived from an EMBL/GenBank/DDBJ whole genome shotgun (WGS) entry which is preliminary data.</text>
</comment>
<dbReference type="SUPFAM" id="SSF53448">
    <property type="entry name" value="Nucleotide-diphospho-sugar transferases"/>
    <property type="match status" value="1"/>
</dbReference>
<proteinExistence type="predicted"/>